<dbReference type="GO" id="GO:0045197">
    <property type="term" value="P:establishment or maintenance of epithelial cell apical/basal polarity"/>
    <property type="evidence" value="ECO:0007669"/>
    <property type="project" value="TreeGrafter"/>
</dbReference>
<feature type="compositionally biased region" description="Basic and acidic residues" evidence="2">
    <location>
        <begin position="153"/>
        <end position="165"/>
    </location>
</feature>
<dbReference type="Gene3D" id="3.40.50.300">
    <property type="entry name" value="P-loop containing nucleotide triphosphate hydrolases"/>
    <property type="match status" value="1"/>
</dbReference>
<dbReference type="GO" id="GO:0007268">
    <property type="term" value="P:chemical synaptic transmission"/>
    <property type="evidence" value="ECO:0007669"/>
    <property type="project" value="TreeGrafter"/>
</dbReference>
<dbReference type="KEGG" id="tng:GSTEN00011480G001"/>
<dbReference type="GO" id="GO:0031594">
    <property type="term" value="C:neuromuscular junction"/>
    <property type="evidence" value="ECO:0007669"/>
    <property type="project" value="TreeGrafter"/>
</dbReference>
<dbReference type="SMART" id="SM00072">
    <property type="entry name" value="GuKc"/>
    <property type="match status" value="1"/>
</dbReference>
<dbReference type="PANTHER" id="PTHR23119">
    <property type="entry name" value="DISCS LARGE"/>
    <property type="match status" value="1"/>
</dbReference>
<dbReference type="GO" id="GO:0099072">
    <property type="term" value="P:regulation of postsynaptic membrane neurotransmitter receptor levels"/>
    <property type="evidence" value="ECO:0007669"/>
    <property type="project" value="TreeGrafter"/>
</dbReference>
<dbReference type="InterPro" id="IPR036028">
    <property type="entry name" value="SH3-like_dom_sf"/>
</dbReference>
<dbReference type="GO" id="GO:0043113">
    <property type="term" value="P:receptor clustering"/>
    <property type="evidence" value="ECO:0007669"/>
    <property type="project" value="TreeGrafter"/>
</dbReference>
<reference evidence="4" key="1">
    <citation type="journal article" date="2004" name="Nature">
        <title>Genome duplication in the teleost fish Tetraodon nigroviridis reveals the early vertebrate proto-karyotype.</title>
        <authorList>
            <person name="Jaillon O."/>
            <person name="Aury J.-M."/>
            <person name="Brunet F."/>
            <person name="Petit J.-L."/>
            <person name="Stange-Thomann N."/>
            <person name="Mauceli E."/>
            <person name="Bouneau L."/>
            <person name="Fischer C."/>
            <person name="Ozouf-Costaz C."/>
            <person name="Bernot A."/>
            <person name="Nicaud S."/>
            <person name="Jaffe D."/>
            <person name="Fisher S."/>
            <person name="Lutfalla G."/>
            <person name="Dossat C."/>
            <person name="Segurens B."/>
            <person name="Dasilva C."/>
            <person name="Salanoubat M."/>
            <person name="Levy M."/>
            <person name="Boudet N."/>
            <person name="Castellano S."/>
            <person name="Anthouard V."/>
            <person name="Jubin C."/>
            <person name="Castelli V."/>
            <person name="Katinka M."/>
            <person name="Vacherie B."/>
            <person name="Biemont C."/>
            <person name="Skalli Z."/>
            <person name="Cattolico L."/>
            <person name="Poulain J."/>
            <person name="De Berardinis V."/>
            <person name="Cruaud C."/>
            <person name="Duprat S."/>
            <person name="Brottier P."/>
            <person name="Coutanceau J.-P."/>
            <person name="Gouzy J."/>
            <person name="Parra G."/>
            <person name="Lardier G."/>
            <person name="Chapple C."/>
            <person name="McKernan K.J."/>
            <person name="McEwan P."/>
            <person name="Bosak S."/>
            <person name="Kellis M."/>
            <person name="Volff J.-N."/>
            <person name="Guigo R."/>
            <person name="Zody M.C."/>
            <person name="Mesirov J."/>
            <person name="Lindblad-Toh K."/>
            <person name="Birren B."/>
            <person name="Nusbaum C."/>
            <person name="Kahn D."/>
            <person name="Robinson-Rechavi M."/>
            <person name="Laudet V."/>
            <person name="Schachter V."/>
            <person name="Quetier F."/>
            <person name="Saurin W."/>
            <person name="Scarpelli C."/>
            <person name="Wincker P."/>
            <person name="Lander E.S."/>
            <person name="Weissenbach J."/>
            <person name="Roest Crollius H."/>
        </authorList>
    </citation>
    <scope>NUCLEOTIDE SEQUENCE [LARGE SCALE GENOMIC DNA]</scope>
</reference>
<dbReference type="InterPro" id="IPR008145">
    <property type="entry name" value="GK/Ca_channel_bsu"/>
</dbReference>
<dbReference type="InterPro" id="IPR008144">
    <property type="entry name" value="Guanylate_kin-like_dom"/>
</dbReference>
<feature type="region of interest" description="Disordered" evidence="2">
    <location>
        <begin position="141"/>
        <end position="165"/>
    </location>
</feature>
<dbReference type="GO" id="GO:0097120">
    <property type="term" value="P:receptor localization to synapse"/>
    <property type="evidence" value="ECO:0007669"/>
    <property type="project" value="TreeGrafter"/>
</dbReference>
<keyword evidence="1" id="KW-0677">Repeat</keyword>
<sequence>EYSRGEAKIHDLREQMMTSSISSSSTSLRSTQKRTLYVREPLFDYDGSVPDPSTANQALSFHFGDILHVSSAGEEEWWPARHLSPPPPNCPEVGVIPSRRRSGSKSFKPTFSTAGKAAGVGMNPALASIFVISQEHRAEKKERSRLKTVRVTRSQDRSDQDDKVGQEETFLTYQPVMQQEVNYTRPVIVLGPMKDRVNDDLISEFPDKFGSCVPHTTRPRRDYEVDGRDYHFVSSREVMEGEIQEHKFIEAGQYNNHLYGTSIQSVKEVADKVSVNVTAQGGEGRDGDTFMICVVQGKHCILDVSGNAIKRLQMAGLHPIAIFIRPHNVENILEMNKRLTEEQARKTFDRAVKLEQEFTEYFTG</sequence>
<reference evidence="4" key="2">
    <citation type="submission" date="2004-02" db="EMBL/GenBank/DDBJ databases">
        <authorList>
            <consortium name="Genoscope"/>
            <consortium name="Whitehead Institute Centre for Genome Research"/>
        </authorList>
    </citation>
    <scope>NUCLEOTIDE SEQUENCE</scope>
</reference>
<gene>
    <name evidence="4" type="ORF">GSTENG00011480001</name>
</gene>
<dbReference type="PANTHER" id="PTHR23119:SF5">
    <property type="entry name" value="DISKS LARGE HOMOLOG 1"/>
    <property type="match status" value="1"/>
</dbReference>
<dbReference type="Pfam" id="PF00625">
    <property type="entry name" value="Guanylate_kin"/>
    <property type="match status" value="2"/>
</dbReference>
<dbReference type="GO" id="GO:0016323">
    <property type="term" value="C:basolateral plasma membrane"/>
    <property type="evidence" value="ECO:0007669"/>
    <property type="project" value="TreeGrafter"/>
</dbReference>
<dbReference type="GO" id="GO:0035255">
    <property type="term" value="F:ionotropic glutamate receptor binding"/>
    <property type="evidence" value="ECO:0007669"/>
    <property type="project" value="TreeGrafter"/>
</dbReference>
<evidence type="ECO:0000256" key="1">
    <source>
        <dbReference type="ARBA" id="ARBA00022737"/>
    </source>
</evidence>
<dbReference type="InterPro" id="IPR050614">
    <property type="entry name" value="Synaptic_Scaffolding_LAP-MAGUK"/>
</dbReference>
<dbReference type="GO" id="GO:0098609">
    <property type="term" value="P:cell-cell adhesion"/>
    <property type="evidence" value="ECO:0007669"/>
    <property type="project" value="TreeGrafter"/>
</dbReference>
<dbReference type="InterPro" id="IPR027417">
    <property type="entry name" value="P-loop_NTPase"/>
</dbReference>
<dbReference type="AlphaFoldDB" id="Q4SWH8"/>
<dbReference type="InterPro" id="IPR020590">
    <property type="entry name" value="Guanylate_kinase_CS"/>
</dbReference>
<accession>Q4SWH8</accession>
<evidence type="ECO:0000313" key="4">
    <source>
        <dbReference type="EMBL" id="CAF95004.1"/>
    </source>
</evidence>
<dbReference type="GO" id="GO:0043005">
    <property type="term" value="C:neuron projection"/>
    <property type="evidence" value="ECO:0007669"/>
    <property type="project" value="TreeGrafter"/>
</dbReference>
<dbReference type="PROSITE" id="PS50052">
    <property type="entry name" value="GUANYLATE_KINASE_2"/>
    <property type="match status" value="1"/>
</dbReference>
<feature type="non-terminal residue" evidence="4">
    <location>
        <position position="1"/>
    </location>
</feature>
<dbReference type="EMBL" id="CAAE01013619">
    <property type="protein sequence ID" value="CAF95004.1"/>
    <property type="molecule type" value="Genomic_DNA"/>
</dbReference>
<feature type="domain" description="Guanylate kinase-like" evidence="3">
    <location>
        <begin position="184"/>
        <end position="364"/>
    </location>
</feature>
<dbReference type="SUPFAM" id="SSF52540">
    <property type="entry name" value="P-loop containing nucleoside triphosphate hydrolases"/>
    <property type="match status" value="1"/>
</dbReference>
<dbReference type="CDD" id="cd11861">
    <property type="entry name" value="SH3_DLG-like"/>
    <property type="match status" value="1"/>
</dbReference>
<proteinExistence type="predicted"/>
<evidence type="ECO:0000256" key="2">
    <source>
        <dbReference type="SAM" id="MobiDB-lite"/>
    </source>
</evidence>
<evidence type="ECO:0000259" key="3">
    <source>
        <dbReference type="PROSITE" id="PS50052"/>
    </source>
</evidence>
<dbReference type="SUPFAM" id="SSF50044">
    <property type="entry name" value="SH3-domain"/>
    <property type="match status" value="1"/>
</dbReference>
<dbReference type="OrthoDB" id="78824at2759"/>
<dbReference type="GO" id="GO:0098839">
    <property type="term" value="C:postsynaptic density membrane"/>
    <property type="evidence" value="ECO:0007669"/>
    <property type="project" value="TreeGrafter"/>
</dbReference>
<dbReference type="PROSITE" id="PS00856">
    <property type="entry name" value="GUANYLATE_KINASE_1"/>
    <property type="match status" value="1"/>
</dbReference>
<dbReference type="FunFam" id="3.30.63.10:FF:000001">
    <property type="entry name" value="Disks large homolog 1 isoform 2"/>
    <property type="match status" value="1"/>
</dbReference>
<organism evidence="4">
    <name type="scientific">Tetraodon nigroviridis</name>
    <name type="common">Spotted green pufferfish</name>
    <name type="synonym">Chelonodon nigroviridis</name>
    <dbReference type="NCBI Taxonomy" id="99883"/>
    <lineage>
        <taxon>Eukaryota</taxon>
        <taxon>Metazoa</taxon>
        <taxon>Chordata</taxon>
        <taxon>Craniata</taxon>
        <taxon>Vertebrata</taxon>
        <taxon>Euteleostomi</taxon>
        <taxon>Actinopterygii</taxon>
        <taxon>Neopterygii</taxon>
        <taxon>Teleostei</taxon>
        <taxon>Neoteleostei</taxon>
        <taxon>Acanthomorphata</taxon>
        <taxon>Eupercaria</taxon>
        <taxon>Tetraodontiformes</taxon>
        <taxon>Tetradontoidea</taxon>
        <taxon>Tetraodontidae</taxon>
        <taxon>Tetraodon</taxon>
    </lineage>
</organism>
<dbReference type="GO" id="GO:0019901">
    <property type="term" value="F:protein kinase binding"/>
    <property type="evidence" value="ECO:0007669"/>
    <property type="project" value="TreeGrafter"/>
</dbReference>
<name>Q4SWH8_TETNG</name>
<feature type="non-terminal residue" evidence="4">
    <location>
        <position position="364"/>
    </location>
</feature>
<dbReference type="Gene3D" id="2.30.30.40">
    <property type="entry name" value="SH3 Domains"/>
    <property type="match status" value="1"/>
</dbReference>
<protein>
    <submittedName>
        <fullName evidence="4">Chromosome 1 SCAF13619, whole genome shotgun sequence</fullName>
    </submittedName>
</protein>